<feature type="repeat" description="RCC1" evidence="6">
    <location>
        <begin position="430"/>
        <end position="487"/>
    </location>
</feature>
<feature type="repeat" description="RCC1" evidence="6">
    <location>
        <begin position="273"/>
        <end position="323"/>
    </location>
</feature>
<dbReference type="InterPro" id="IPR011011">
    <property type="entry name" value="Znf_FYVE_PHD"/>
</dbReference>
<dbReference type="InterPro" id="IPR017455">
    <property type="entry name" value="Znf_FYVE-rel"/>
</dbReference>
<organism evidence="8 9">
    <name type="scientific">Exaiptasia diaphana</name>
    <name type="common">Tropical sea anemone</name>
    <name type="synonym">Aiptasia pulchella</name>
    <dbReference type="NCBI Taxonomy" id="2652724"/>
    <lineage>
        <taxon>Eukaryota</taxon>
        <taxon>Metazoa</taxon>
        <taxon>Cnidaria</taxon>
        <taxon>Anthozoa</taxon>
        <taxon>Hexacorallia</taxon>
        <taxon>Actiniaria</taxon>
        <taxon>Aiptasiidae</taxon>
        <taxon>Exaiptasia</taxon>
    </lineage>
</organism>
<dbReference type="Pfam" id="PF16457">
    <property type="entry name" value="PH_12"/>
    <property type="match status" value="1"/>
</dbReference>
<proteinExistence type="predicted"/>
<evidence type="ECO:0000256" key="2">
    <source>
        <dbReference type="ARBA" id="ARBA00022737"/>
    </source>
</evidence>
<evidence type="ECO:0000256" key="6">
    <source>
        <dbReference type="PROSITE-ProRule" id="PRU00235"/>
    </source>
</evidence>
<evidence type="ECO:0000313" key="8">
    <source>
        <dbReference type="EnsemblMetazoa" id="XP_028519513.1"/>
    </source>
</evidence>
<feature type="repeat" description="RCC1" evidence="6">
    <location>
        <begin position="488"/>
        <end position="539"/>
    </location>
</feature>
<dbReference type="InterPro" id="IPR051210">
    <property type="entry name" value="Ub_ligase/GEF_domain"/>
</dbReference>
<dbReference type="PROSITE" id="PS00626">
    <property type="entry name" value="RCC1_2"/>
    <property type="match status" value="2"/>
</dbReference>
<name>A0A913YWS4_EXADI</name>
<feature type="domain" description="FYVE-type" evidence="7">
    <location>
        <begin position="544"/>
        <end position="604"/>
    </location>
</feature>
<dbReference type="PANTHER" id="PTHR22870">
    <property type="entry name" value="REGULATOR OF CHROMOSOME CONDENSATION"/>
    <property type="match status" value="1"/>
</dbReference>
<evidence type="ECO:0000256" key="4">
    <source>
        <dbReference type="ARBA" id="ARBA00022833"/>
    </source>
</evidence>
<dbReference type="InterPro" id="IPR001849">
    <property type="entry name" value="PH_domain"/>
</dbReference>
<dbReference type="GeneID" id="110254003"/>
<dbReference type="SUPFAM" id="SSF57903">
    <property type="entry name" value="FYVE/PHD zinc finger"/>
    <property type="match status" value="1"/>
</dbReference>
<feature type="repeat" description="RCC1" evidence="6">
    <location>
        <begin position="376"/>
        <end position="429"/>
    </location>
</feature>
<dbReference type="KEGG" id="epa:110254003"/>
<dbReference type="PROSITE" id="PS50178">
    <property type="entry name" value="ZF_FYVE"/>
    <property type="match status" value="1"/>
</dbReference>
<dbReference type="AlphaFoldDB" id="A0A913YWS4"/>
<dbReference type="Gene3D" id="2.130.10.30">
    <property type="entry name" value="Regulator of chromosome condensation 1/beta-lactamase-inhibitor protein II"/>
    <property type="match status" value="2"/>
</dbReference>
<dbReference type="Gene3D" id="2.30.29.30">
    <property type="entry name" value="Pleckstrin-homology domain (PH domain)/Phosphotyrosine-binding domain (PTB)"/>
    <property type="match status" value="1"/>
</dbReference>
<evidence type="ECO:0000259" key="7">
    <source>
        <dbReference type="PROSITE" id="PS50178"/>
    </source>
</evidence>
<dbReference type="InterPro" id="IPR009091">
    <property type="entry name" value="RCC1/BLIP-II"/>
</dbReference>
<keyword evidence="9" id="KW-1185">Reference proteome</keyword>
<evidence type="ECO:0000313" key="9">
    <source>
        <dbReference type="Proteomes" id="UP000887567"/>
    </source>
</evidence>
<dbReference type="OMA" id="HNISCGN"/>
<evidence type="ECO:0000256" key="5">
    <source>
        <dbReference type="PROSITE-ProRule" id="PRU00091"/>
    </source>
</evidence>
<keyword evidence="2" id="KW-0677">Repeat</keyword>
<keyword evidence="1" id="KW-0479">Metal-binding</keyword>
<dbReference type="OrthoDB" id="10253607at2759"/>
<evidence type="ECO:0000256" key="1">
    <source>
        <dbReference type="ARBA" id="ARBA00022723"/>
    </source>
</evidence>
<dbReference type="CDD" id="cd13365">
    <property type="entry name" value="PH_PLC_plant-like"/>
    <property type="match status" value="1"/>
</dbReference>
<sequence>MVQATQEEVQAVLEMTKGMTMLKAGRMGRPHFRKFKLSKDLTYLQWESPRKEKEKSVVKISQMIELVKGQKTKVFENCQIPQYECLSFSLVYRISNGSSRTLDIVCKSTQEYQIWTTGLQALLTGFSDRKTLDSMLGEAVETDQPDGENVKVEFSRLGMETIKYKEDACDVYTWGKCTKGMLGHGEDSEEMSPRVVEALLGRDIRKIACGASHMLALSRDGDVFSWGNGHGGRLGQGHLRDRFTPLRIAFLHDKDVVEVACNDLHSAVVCNNGQLLTWGKGGPWLGYDCLSKETSPRLVQGLDDIKVVQVSCGLKHTLVCSKNGKVFSFGNNDYGQLGVSDIASTAKPVCVSALSDHLIAKVACGDDHSAAVADFGALWLWGCNEYGQVGNGTFANTSKPSLFSMTDLRHEAVIDVKCGARHTVFLTKKGKTLSFGDNSEGQLGIRLDKKLEGQTQFNFAIRVHIPTDSKAMHIACGAYHTALVTDGGELFTWGRGRGGRLGHGDDRIRYLPSKVEAVEDKHVRFVSCGAEHTACTVTRAWVPDEEVKTCMACKIKFTTVRRRHHCRKCGGVFCGACTSKRIPILSLGYSNPVRVCEKCYTLISGDS</sequence>
<keyword evidence="4" id="KW-0862">Zinc</keyword>
<dbReference type="InterPro" id="IPR013083">
    <property type="entry name" value="Znf_RING/FYVE/PHD"/>
</dbReference>
<dbReference type="GO" id="GO:0008270">
    <property type="term" value="F:zinc ion binding"/>
    <property type="evidence" value="ECO:0007669"/>
    <property type="project" value="UniProtKB-KW"/>
</dbReference>
<feature type="repeat" description="RCC1" evidence="6">
    <location>
        <begin position="324"/>
        <end position="375"/>
    </location>
</feature>
<dbReference type="PANTHER" id="PTHR22870:SF388">
    <property type="entry name" value="CLARET, ISOFORM A"/>
    <property type="match status" value="1"/>
</dbReference>
<dbReference type="InterPro" id="IPR011993">
    <property type="entry name" value="PH-like_dom_sf"/>
</dbReference>
<dbReference type="Gene3D" id="3.30.40.10">
    <property type="entry name" value="Zinc/RING finger domain, C3HC4 (zinc finger)"/>
    <property type="match status" value="1"/>
</dbReference>
<dbReference type="SUPFAM" id="SSF50729">
    <property type="entry name" value="PH domain-like"/>
    <property type="match status" value="1"/>
</dbReference>
<dbReference type="PRINTS" id="PR00633">
    <property type="entry name" value="RCCNDNSATION"/>
</dbReference>
<dbReference type="SMART" id="SM00064">
    <property type="entry name" value="FYVE"/>
    <property type="match status" value="1"/>
</dbReference>
<accession>A0A913YWS4</accession>
<dbReference type="InterPro" id="IPR058923">
    <property type="entry name" value="RCC1-like_dom"/>
</dbReference>
<dbReference type="PROSITE" id="PS50012">
    <property type="entry name" value="RCC1_3"/>
    <property type="match status" value="7"/>
</dbReference>
<dbReference type="InterPro" id="IPR000408">
    <property type="entry name" value="Reg_chr_condens"/>
</dbReference>
<dbReference type="EnsemblMetazoa" id="XM_028663712.1">
    <property type="protein sequence ID" value="XP_028519513.1"/>
    <property type="gene ID" value="LOC110254003"/>
</dbReference>
<dbReference type="SUPFAM" id="SSF50985">
    <property type="entry name" value="RCC1/BLIP-II"/>
    <property type="match status" value="1"/>
</dbReference>
<dbReference type="RefSeq" id="XP_028519513.1">
    <property type="nucleotide sequence ID" value="XM_028663712.1"/>
</dbReference>
<protein>
    <recommendedName>
        <fullName evidence="7">FYVE-type domain-containing protein</fullName>
    </recommendedName>
</protein>
<dbReference type="Pfam" id="PF01363">
    <property type="entry name" value="FYVE"/>
    <property type="match status" value="1"/>
</dbReference>
<feature type="repeat" description="RCC1" evidence="6">
    <location>
        <begin position="221"/>
        <end position="272"/>
    </location>
</feature>
<evidence type="ECO:0000256" key="3">
    <source>
        <dbReference type="ARBA" id="ARBA00022771"/>
    </source>
</evidence>
<feature type="repeat" description="RCC1" evidence="6">
    <location>
        <begin position="169"/>
        <end position="220"/>
    </location>
</feature>
<dbReference type="Pfam" id="PF25390">
    <property type="entry name" value="WD40_RLD"/>
    <property type="match status" value="1"/>
</dbReference>
<dbReference type="InterPro" id="IPR000306">
    <property type="entry name" value="Znf_FYVE"/>
</dbReference>
<reference evidence="8" key="1">
    <citation type="submission" date="2022-11" db="UniProtKB">
        <authorList>
            <consortium name="EnsemblMetazoa"/>
        </authorList>
    </citation>
    <scope>IDENTIFICATION</scope>
</reference>
<dbReference type="Proteomes" id="UP000887567">
    <property type="component" value="Unplaced"/>
</dbReference>
<keyword evidence="3 5" id="KW-0863">Zinc-finger</keyword>